<accession>A0A8T0UG54</accession>
<name>A0A8T0UG54_PANVG</name>
<feature type="compositionally biased region" description="Acidic residues" evidence="1">
    <location>
        <begin position="96"/>
        <end position="109"/>
    </location>
</feature>
<dbReference type="Pfam" id="PF25999">
    <property type="entry name" value="SYNRG_C"/>
    <property type="match status" value="1"/>
</dbReference>
<dbReference type="EMBL" id="CM029041">
    <property type="protein sequence ID" value="KAG2622981.1"/>
    <property type="molecule type" value="Genomic_DNA"/>
</dbReference>
<evidence type="ECO:0000256" key="1">
    <source>
        <dbReference type="SAM" id="MobiDB-lite"/>
    </source>
</evidence>
<feature type="region of interest" description="Disordered" evidence="1">
    <location>
        <begin position="23"/>
        <end position="170"/>
    </location>
</feature>
<proteinExistence type="predicted"/>
<feature type="compositionally biased region" description="Acidic residues" evidence="1">
    <location>
        <begin position="159"/>
        <end position="170"/>
    </location>
</feature>
<dbReference type="Proteomes" id="UP000823388">
    <property type="component" value="Chromosome 3K"/>
</dbReference>
<feature type="compositionally biased region" description="Low complexity" evidence="1">
    <location>
        <begin position="72"/>
        <end position="81"/>
    </location>
</feature>
<feature type="domain" description="Synergin gamma C-terminal" evidence="2">
    <location>
        <begin position="493"/>
        <end position="680"/>
    </location>
</feature>
<dbReference type="OrthoDB" id="765227at2759"/>
<evidence type="ECO:0000313" key="3">
    <source>
        <dbReference type="EMBL" id="KAG2622981.1"/>
    </source>
</evidence>
<gene>
    <name evidence="3" type="ORF">PVAP13_3KG024300</name>
</gene>
<organism evidence="3 4">
    <name type="scientific">Panicum virgatum</name>
    <name type="common">Blackwell switchgrass</name>
    <dbReference type="NCBI Taxonomy" id="38727"/>
    <lineage>
        <taxon>Eukaryota</taxon>
        <taxon>Viridiplantae</taxon>
        <taxon>Streptophyta</taxon>
        <taxon>Embryophyta</taxon>
        <taxon>Tracheophyta</taxon>
        <taxon>Spermatophyta</taxon>
        <taxon>Magnoliopsida</taxon>
        <taxon>Liliopsida</taxon>
        <taxon>Poales</taxon>
        <taxon>Poaceae</taxon>
        <taxon>PACMAD clade</taxon>
        <taxon>Panicoideae</taxon>
        <taxon>Panicodae</taxon>
        <taxon>Paniceae</taxon>
        <taxon>Panicinae</taxon>
        <taxon>Panicum</taxon>
        <taxon>Panicum sect. Hiantes</taxon>
    </lineage>
</organism>
<dbReference type="PANTHER" id="PTHR35701">
    <property type="entry name" value="OS11G0148400 PROTEIN"/>
    <property type="match status" value="1"/>
</dbReference>
<sequence length="693" mass="75759">MDAVAFPLPPAPFLDDDFDFGDFTFASAPASQPPLVDPRPPAFAAFDDDLGDFVASPLGSNADASAPPTPPTATSAAAPSSWEKPRGPLPLSLFGADDDQEDGREEEGPAEPQPPAATAHQRAASFTAEGSRPADLKDLIAGLYGSQPPTASVDADAGPQEDGEGFGDDDWEFTAATAEPADQDGGGRAPGDGIRKIENANLKGGPTGYMSNLVVGITDKDYYSLHVANFKLEAGLLQKISELILLVLQHLNHIQKDVTKPVSNDEEDWSSIASVDEKLNHVRQTTDNIGTNESTGECVNASSCSPANNSAILNLYKEREWVDTIHIAQSSAESLQSSSDLFSNNEMNSSFKIDESHSSGSTSDCNLIEFYHRLREESLTVMSQHVKDLKEAQKVSTPSDGNRKATAIGKEIQEIYDKLKDSSLPNGFCAKEHPLRDVCITELINCIKEEQLKDFQQEYCLAEKIALAMDDTSVAIELYKHSVSTLHTLELASKEEQRDYVGAWYRMLLPSAHELQHGAALWQESCHANVCDQVISQGGDYFIALGEIYRVARILYLSLQCFKPWVLADPGMLSKIMACLDRCSDAWTSCLETALKRVIDSNRLDASVAKALVDSINNIKELELPSLQNFLPSNEMTCRLSLLPPSVLPGMKLIMWNGDHYFIKVANFWANRISSYPPQLSHTPIFKEQRGNT</sequence>
<dbReference type="PANTHER" id="PTHR35701:SF1">
    <property type="entry name" value="OS11G0148400 PROTEIN"/>
    <property type="match status" value="1"/>
</dbReference>
<keyword evidence="4" id="KW-1185">Reference proteome</keyword>
<reference evidence="3" key="1">
    <citation type="submission" date="2020-05" db="EMBL/GenBank/DDBJ databases">
        <title>WGS assembly of Panicum virgatum.</title>
        <authorList>
            <person name="Lovell J.T."/>
            <person name="Jenkins J."/>
            <person name="Shu S."/>
            <person name="Juenger T.E."/>
            <person name="Schmutz J."/>
        </authorList>
    </citation>
    <scope>NUCLEOTIDE SEQUENCE</scope>
    <source>
        <strain evidence="3">AP13</strain>
    </source>
</reference>
<feature type="compositionally biased region" description="Pro residues" evidence="1">
    <location>
        <begin position="31"/>
        <end position="41"/>
    </location>
</feature>
<evidence type="ECO:0000313" key="4">
    <source>
        <dbReference type="Proteomes" id="UP000823388"/>
    </source>
</evidence>
<dbReference type="InterPro" id="IPR059024">
    <property type="entry name" value="SYNRG_C"/>
</dbReference>
<dbReference type="AlphaFoldDB" id="A0A8T0UG54"/>
<comment type="caution">
    <text evidence="3">The sequence shown here is derived from an EMBL/GenBank/DDBJ whole genome shotgun (WGS) entry which is preliminary data.</text>
</comment>
<protein>
    <recommendedName>
        <fullName evidence="2">Synergin gamma C-terminal domain-containing protein</fullName>
    </recommendedName>
</protein>
<evidence type="ECO:0000259" key="2">
    <source>
        <dbReference type="Pfam" id="PF25999"/>
    </source>
</evidence>